<keyword evidence="3" id="KW-0413">Isomerase</keyword>
<dbReference type="NCBIfam" id="TIGR03083">
    <property type="entry name" value="maleylpyruvate isomerase family mycothiol-dependent enzyme"/>
    <property type="match status" value="1"/>
</dbReference>
<keyword evidence="4" id="KW-1185">Reference proteome</keyword>
<dbReference type="InterPro" id="IPR010872">
    <property type="entry name" value="MDMPI_C-term_domain"/>
</dbReference>
<feature type="domain" description="Mycothiol-dependent maleylpyruvate isomerase metal-binding" evidence="2">
    <location>
        <begin position="27"/>
        <end position="130"/>
    </location>
</feature>
<reference evidence="4" key="1">
    <citation type="journal article" date="2019" name="Int. J. Syst. Evol. Microbiol.">
        <title>The Global Catalogue of Microorganisms (GCM) 10K type strain sequencing project: providing services to taxonomists for standard genome sequencing and annotation.</title>
        <authorList>
            <consortium name="The Broad Institute Genomics Platform"/>
            <consortium name="The Broad Institute Genome Sequencing Center for Infectious Disease"/>
            <person name="Wu L."/>
            <person name="Ma J."/>
        </authorList>
    </citation>
    <scope>NUCLEOTIDE SEQUENCE [LARGE SCALE GENOMIC DNA]</scope>
    <source>
        <strain evidence="4">CGMCC 4.7246</strain>
    </source>
</reference>
<feature type="domain" description="MDMPI C-terminal" evidence="1">
    <location>
        <begin position="143"/>
        <end position="254"/>
    </location>
</feature>
<dbReference type="PANTHER" id="PTHR40758:SF1">
    <property type="entry name" value="CONSERVED PROTEIN"/>
    <property type="match status" value="1"/>
</dbReference>
<evidence type="ECO:0000313" key="3">
    <source>
        <dbReference type="EMBL" id="MFC6093237.1"/>
    </source>
</evidence>
<evidence type="ECO:0000313" key="4">
    <source>
        <dbReference type="Proteomes" id="UP001596220"/>
    </source>
</evidence>
<protein>
    <submittedName>
        <fullName evidence="3">Maleylpyruvate isomerase family mycothiol-dependent enzyme</fullName>
    </submittedName>
</protein>
<dbReference type="Proteomes" id="UP001596220">
    <property type="component" value="Unassembled WGS sequence"/>
</dbReference>
<dbReference type="RefSeq" id="WP_380640226.1">
    <property type="nucleotide sequence ID" value="NZ_JBHSQO010000040.1"/>
</dbReference>
<dbReference type="Gene3D" id="1.20.120.450">
    <property type="entry name" value="dinb family like domain"/>
    <property type="match status" value="1"/>
</dbReference>
<dbReference type="Pfam" id="PF07398">
    <property type="entry name" value="MDMPI_C"/>
    <property type="match status" value="1"/>
</dbReference>
<dbReference type="PANTHER" id="PTHR40758">
    <property type="entry name" value="CONSERVED PROTEIN"/>
    <property type="match status" value="1"/>
</dbReference>
<dbReference type="GO" id="GO:0016853">
    <property type="term" value="F:isomerase activity"/>
    <property type="evidence" value="ECO:0007669"/>
    <property type="project" value="UniProtKB-KW"/>
</dbReference>
<dbReference type="InterPro" id="IPR017517">
    <property type="entry name" value="Maleyloyr_isom"/>
</dbReference>
<evidence type="ECO:0000259" key="2">
    <source>
        <dbReference type="Pfam" id="PF11716"/>
    </source>
</evidence>
<dbReference type="InterPro" id="IPR024344">
    <property type="entry name" value="MDMPI_metal-binding"/>
</dbReference>
<name>A0ABW1PEC3_9PSEU</name>
<dbReference type="Pfam" id="PF11716">
    <property type="entry name" value="MDMPI_N"/>
    <property type="match status" value="1"/>
</dbReference>
<dbReference type="SUPFAM" id="SSF109854">
    <property type="entry name" value="DinB/YfiT-like putative metalloenzymes"/>
    <property type="match status" value="1"/>
</dbReference>
<comment type="caution">
    <text evidence="3">The sequence shown here is derived from an EMBL/GenBank/DDBJ whole genome shotgun (WGS) entry which is preliminary data.</text>
</comment>
<gene>
    <name evidence="3" type="ORF">ACFP3R_28530</name>
</gene>
<proteinExistence type="predicted"/>
<accession>A0ABW1PEC3</accession>
<sequence>MAVDHIAVAEFYSGAFTGIVTGNAGVPVPSCPGWTVDDLVAHLAEVQSWWTLVLPARGGVPDDEVARRAADPGPDRVGGWREISARYLAAQRECPPDAPVWVWWNDEERATAADVASRQAHEAVVHCWDAGNAVGRPEPIPAELAADGVGEFLDRFLHGPEWVRGPLVVELVATDTGDRWLVGAEGAGGVGGGAGGVAGAGGVSGAAGVAGAGKPRRVVAGEPGARVSGTAEQLYLVLWRRAAREEVTVTGDEAGVEALLAWPRLD</sequence>
<evidence type="ECO:0000259" key="1">
    <source>
        <dbReference type="Pfam" id="PF07398"/>
    </source>
</evidence>
<dbReference type="InterPro" id="IPR034660">
    <property type="entry name" value="DinB/YfiT-like"/>
</dbReference>
<organism evidence="3 4">
    <name type="scientific">Saccharothrix lopnurensis</name>
    <dbReference type="NCBI Taxonomy" id="1670621"/>
    <lineage>
        <taxon>Bacteria</taxon>
        <taxon>Bacillati</taxon>
        <taxon>Actinomycetota</taxon>
        <taxon>Actinomycetes</taxon>
        <taxon>Pseudonocardiales</taxon>
        <taxon>Pseudonocardiaceae</taxon>
        <taxon>Saccharothrix</taxon>
    </lineage>
</organism>
<dbReference type="EMBL" id="JBHSQO010000040">
    <property type="protein sequence ID" value="MFC6093237.1"/>
    <property type="molecule type" value="Genomic_DNA"/>
</dbReference>